<dbReference type="FunFam" id="3.40.50.880:FF:000008">
    <property type="entry name" value="Phosphoribosylformylglycinamidine synthase"/>
    <property type="match status" value="1"/>
</dbReference>
<dbReference type="Gene3D" id="3.30.1330.10">
    <property type="entry name" value="PurM-like, N-terminal domain"/>
    <property type="match status" value="2"/>
</dbReference>
<feature type="domain" description="Phosphoribosylformylglycinamidine synthase linker" evidence="16">
    <location>
        <begin position="171"/>
        <end position="220"/>
    </location>
</feature>
<keyword evidence="6 14" id="KW-0479">Metal-binding</keyword>
<feature type="domain" description="PurM-like C-terminal" evidence="15">
    <location>
        <begin position="835"/>
        <end position="968"/>
    </location>
</feature>
<dbReference type="PROSITE" id="PS51273">
    <property type="entry name" value="GATASE_TYPE_1"/>
    <property type="match status" value="1"/>
</dbReference>
<comment type="subcellular location">
    <subcellularLocation>
        <location evidence="1 14">Cytoplasm</location>
    </subcellularLocation>
</comment>
<dbReference type="Gene3D" id="1.10.8.750">
    <property type="entry name" value="Phosphoribosylformylglycinamidine synthase, linker domain"/>
    <property type="match status" value="1"/>
</dbReference>
<feature type="binding site" evidence="14">
    <location>
        <position position="678"/>
    </location>
    <ligand>
        <name>ATP</name>
        <dbReference type="ChEBI" id="CHEBI:30616"/>
    </ligand>
</feature>
<evidence type="ECO:0000256" key="7">
    <source>
        <dbReference type="ARBA" id="ARBA00022741"/>
    </source>
</evidence>
<evidence type="ECO:0000256" key="14">
    <source>
        <dbReference type="HAMAP-Rule" id="MF_00419"/>
    </source>
</evidence>
<comment type="catalytic activity">
    <reaction evidence="12 14">
        <text>N(2)-formyl-N(1)-(5-phospho-beta-D-ribosyl)glycinamide + L-glutamine + ATP + H2O = 2-formamido-N(1)-(5-O-phospho-beta-D-ribosyl)acetamidine + L-glutamate + ADP + phosphate + H(+)</text>
        <dbReference type="Rhea" id="RHEA:17129"/>
        <dbReference type="ChEBI" id="CHEBI:15377"/>
        <dbReference type="ChEBI" id="CHEBI:15378"/>
        <dbReference type="ChEBI" id="CHEBI:29985"/>
        <dbReference type="ChEBI" id="CHEBI:30616"/>
        <dbReference type="ChEBI" id="CHEBI:43474"/>
        <dbReference type="ChEBI" id="CHEBI:58359"/>
        <dbReference type="ChEBI" id="CHEBI:147286"/>
        <dbReference type="ChEBI" id="CHEBI:147287"/>
        <dbReference type="ChEBI" id="CHEBI:456216"/>
        <dbReference type="EC" id="6.3.5.3"/>
    </reaction>
</comment>
<dbReference type="FunFam" id="3.90.650.10:FF:000002">
    <property type="entry name" value="Phosphoribosylformylglycinamidine synthase"/>
    <property type="match status" value="1"/>
</dbReference>
<dbReference type="EC" id="6.3.5.3" evidence="14"/>
<dbReference type="Proteomes" id="UP000004931">
    <property type="component" value="Unassembled WGS sequence"/>
</dbReference>
<dbReference type="Pfam" id="PF02769">
    <property type="entry name" value="AIRS_C"/>
    <property type="match status" value="2"/>
</dbReference>
<feature type="domain" description="FGAR-AT PurM N-terminal-like" evidence="18">
    <location>
        <begin position="648"/>
        <end position="807"/>
    </location>
</feature>
<keyword evidence="7 14" id="KW-0547">Nucleotide-binding</keyword>
<evidence type="ECO:0000256" key="4">
    <source>
        <dbReference type="ARBA" id="ARBA00022490"/>
    </source>
</evidence>
<dbReference type="CDD" id="cd01740">
    <property type="entry name" value="GATase1_FGAR_AT"/>
    <property type="match status" value="1"/>
</dbReference>
<dbReference type="PANTHER" id="PTHR10099">
    <property type="entry name" value="PHOSPHORIBOSYLFORMYLGLYCINAMIDINE SYNTHASE"/>
    <property type="match status" value="1"/>
</dbReference>
<dbReference type="SUPFAM" id="SSF52317">
    <property type="entry name" value="Class I glutamine amidotransferase-like"/>
    <property type="match status" value="1"/>
</dbReference>
<dbReference type="PANTHER" id="PTHR10099:SF1">
    <property type="entry name" value="PHOSPHORIBOSYLFORMYLGLYCINAMIDINE SYNTHASE"/>
    <property type="match status" value="1"/>
</dbReference>
<evidence type="ECO:0000256" key="6">
    <source>
        <dbReference type="ARBA" id="ARBA00022723"/>
    </source>
</evidence>
<dbReference type="Pfam" id="PF18076">
    <property type="entry name" value="FGAR-AT_N"/>
    <property type="match status" value="1"/>
</dbReference>
<dbReference type="CDD" id="cd02203">
    <property type="entry name" value="PurL_repeat1"/>
    <property type="match status" value="1"/>
</dbReference>
<feature type="binding site" evidence="14">
    <location>
        <position position="722"/>
    </location>
    <ligand>
        <name>Mg(2+)</name>
        <dbReference type="ChEBI" id="CHEBI:18420"/>
    </ligand>
</feature>
<organism evidence="19 20">
    <name type="scientific">marine gamma proteobacterium HTCC2143</name>
    <dbReference type="NCBI Taxonomy" id="247633"/>
    <lineage>
        <taxon>Bacteria</taxon>
        <taxon>Pseudomonadati</taxon>
        <taxon>Pseudomonadota</taxon>
        <taxon>Gammaproteobacteria</taxon>
        <taxon>Cellvibrionales</taxon>
        <taxon>Spongiibacteraceae</taxon>
        <taxon>BD1-7 clade</taxon>
    </lineage>
</organism>
<dbReference type="NCBIfam" id="NF003672">
    <property type="entry name" value="PRK05297.1"/>
    <property type="match status" value="1"/>
</dbReference>
<accession>A0YCH5</accession>
<dbReference type="Gene3D" id="3.40.50.880">
    <property type="match status" value="1"/>
</dbReference>
<dbReference type="OrthoDB" id="9804441at2"/>
<evidence type="ECO:0000256" key="10">
    <source>
        <dbReference type="ARBA" id="ARBA00022842"/>
    </source>
</evidence>
<keyword evidence="4 14" id="KW-0963">Cytoplasm</keyword>
<feature type="active site" description="Nucleophile" evidence="14">
    <location>
        <position position="1136"/>
    </location>
</feature>
<keyword evidence="8 14" id="KW-0658">Purine biosynthesis</keyword>
<dbReference type="InterPro" id="IPR010073">
    <property type="entry name" value="PurL_large"/>
</dbReference>
<evidence type="ECO:0000256" key="8">
    <source>
        <dbReference type="ARBA" id="ARBA00022755"/>
    </source>
</evidence>
<dbReference type="Pfam" id="PF18072">
    <property type="entry name" value="FGAR-AT_linker"/>
    <property type="match status" value="1"/>
</dbReference>
<dbReference type="GO" id="GO:0005737">
    <property type="term" value="C:cytoplasm"/>
    <property type="evidence" value="ECO:0007669"/>
    <property type="project" value="UniProtKB-SubCell"/>
</dbReference>
<evidence type="ECO:0000259" key="17">
    <source>
        <dbReference type="Pfam" id="PF18076"/>
    </source>
</evidence>
<keyword evidence="20" id="KW-1185">Reference proteome</keyword>
<dbReference type="SUPFAM" id="SSF109736">
    <property type="entry name" value="FGAM synthase PurL, linker domain"/>
    <property type="match status" value="1"/>
</dbReference>
<feature type="domain" description="Phosphoribosylformylglycinamidine synthase N-terminal" evidence="17">
    <location>
        <begin position="35"/>
        <end position="150"/>
    </location>
</feature>
<dbReference type="Pfam" id="PF22689">
    <property type="entry name" value="FGAR-AT_PurM_N-like"/>
    <property type="match status" value="1"/>
</dbReference>
<evidence type="ECO:0000259" key="16">
    <source>
        <dbReference type="Pfam" id="PF18072"/>
    </source>
</evidence>
<keyword evidence="10 14" id="KW-0460">Magnesium</keyword>
<sequence length="1296" mass="141083">MLITRGASALSEFRTHKLFNTLKAAIPELNAVSAEFIHFSELQEDLSQEQQRVLGRLLQYGPKAAEVEAAGALLLVVPRPGTISPWSSKATDIAHNAGLTSVLRIERGIAYYIDSHTDLSDEHLKLVKSVIHDRMVESVLPGLDDAAVLFRHEQPTPLTSVDVLAGGQSALADANVALGLALAEDEIDYLVDSFRDLGRNPTDVELMMFAQANSEHCRHKIFNASWTIDGDEQDYSLFKMIKNTYEKGGAGVLSAYEDNASVMEGSYAGRFYPNPENQTYSYHNEDIHILMKVETHNHPTAIAPFSGAGTGSGGEIRDEGAVGRGSKPKVGLSGFTVSNLNLSGHLQPWEIAYGKPDRIVTALDIMIEGPVGGAAFNNEFGRPNLNGYFRTYEESVNGADGIERRGYHKPIMIAGGYGNIKAEHVEKHEFPAGCKLIALGGPAMLIGLGGGAASSMASGSSSEDLDFASVQRQNPEIERRCQEVIDRCWGMGQDNPIAFIHDVGAGGLSNAFPELVKDGGRGGNFELRAVPNDEPGMSPLAIWCNESQERYVMAVEPDALPVFEAICRRERCPYAVVGEATDEHHLRVGDRYFNNSPVDLPMSILFGKPPKMHRNVDRIAYEMPAFKTADIDLGEATSRVLQLPTVASKNFLITIGDRSITGMVARDQMVGPWQVPVADCAVTTASYDSYCGEVMAMGERTPMALINAPASGRMAVGEAITNIAASRIDKISNIRLSANWMCAAGHPGEDEKLYDTVKAIGMELCPALGITIPVGKDSMSMRTAWQDNDENKSVTSPMSVVISAFSPVLDVRKTATPQLKTDRGVTEILLIDLGLGKNRMGASCLAQVYNQIGNVAPDVDDPQLLRNFFAAIQKLLEQNLLLAYHDRSDGGLLTTALEMAFAGHCGIDLDIAGLGEDTIAGLFNEELGAVVQIASGDRGAVMAVFDQQGLSQAVSTLGGVNGDDQIRVRSGSKLLIDRKRADYQRMWSETSFRIQSLRDNPECAQQEFDQLIAHDPGLSARVTFDVNDNLSAPFINTGVRPRAAILREQGVNGQLEMAAAFDRAGFEAVDVHMSDILEGRVNLDTFKAMAACGGFSYGDVLGAGEGWAKTILFNKRARDQFQQFFHRVDTFSLGVCNGCQMMSNLKSLIPGAELWPRFVRNTSEQFEARVALVQVQESPSILLQGMAGSHMPVAIAHGEGRVEFADSAHQQAVMASDTSALRFIDNQLQYTETYPANPNGSPMGLTGMTTTDGRVTIMMPHPERVFRTVQNSWHPPEWDEDSPWIRLFRNGRVWID</sequence>
<dbReference type="FunFam" id="3.30.1330.10:FF:000005">
    <property type="entry name" value="Phosphoribosylformylglycinamidine synthase"/>
    <property type="match status" value="1"/>
</dbReference>
<dbReference type="FunFam" id="3.90.650.10:FF:000005">
    <property type="entry name" value="Phosphoribosylformylglycinamidine synthase"/>
    <property type="match status" value="1"/>
</dbReference>
<dbReference type="InterPro" id="IPR055181">
    <property type="entry name" value="FGAR-AT_PurM_N-like"/>
</dbReference>
<comment type="pathway">
    <text evidence="2 14">Purine metabolism; IMP biosynthesis via de novo pathway; 5-amino-1-(5-phospho-D-ribosyl)imidazole from N(2)-formyl-N(1)-(5-phospho-D-ribosyl)glycinamide: step 1/2.</text>
</comment>
<dbReference type="CDD" id="cd02204">
    <property type="entry name" value="PurL_repeat2"/>
    <property type="match status" value="1"/>
</dbReference>
<comment type="function">
    <text evidence="13 14">Phosphoribosylformylglycinamidine synthase involved in the purines biosynthetic pathway. Catalyzes the ATP-dependent conversion of formylglycinamide ribonucleotide (FGAR) and glutamine to yield formylglycinamidine ribonucleotide (FGAM) and glutamate.</text>
</comment>
<dbReference type="Pfam" id="PF13507">
    <property type="entry name" value="GATase_5"/>
    <property type="match status" value="1"/>
</dbReference>
<evidence type="ECO:0000256" key="5">
    <source>
        <dbReference type="ARBA" id="ARBA00022598"/>
    </source>
</evidence>
<dbReference type="SUPFAM" id="SSF56042">
    <property type="entry name" value="PurM C-terminal domain-like"/>
    <property type="match status" value="2"/>
</dbReference>
<dbReference type="Gene3D" id="3.90.650.10">
    <property type="entry name" value="PurM-like C-terminal domain"/>
    <property type="match status" value="2"/>
</dbReference>
<dbReference type="STRING" id="247633.GP2143_08089"/>
<dbReference type="GO" id="GO:0005524">
    <property type="term" value="F:ATP binding"/>
    <property type="evidence" value="ECO:0007669"/>
    <property type="project" value="UniProtKB-UniRule"/>
</dbReference>
<dbReference type="eggNOG" id="COG0047">
    <property type="taxonomic scope" value="Bacteria"/>
</dbReference>
<evidence type="ECO:0000313" key="19">
    <source>
        <dbReference type="EMBL" id="EAW31494.1"/>
    </source>
</evidence>
<keyword evidence="11 14" id="KW-0315">Glutamine amidotransferase</keyword>
<dbReference type="InterPro" id="IPR041609">
    <property type="entry name" value="PurL_linker"/>
</dbReference>
<dbReference type="SUPFAM" id="SSF82697">
    <property type="entry name" value="PurS-like"/>
    <property type="match status" value="1"/>
</dbReference>
<feature type="binding site" evidence="14">
    <location>
        <position position="679"/>
    </location>
    <ligand>
        <name>Mg(2+)</name>
        <dbReference type="ChEBI" id="CHEBI:18420"/>
    </ligand>
</feature>
<evidence type="ECO:0000256" key="1">
    <source>
        <dbReference type="ARBA" id="ARBA00004496"/>
    </source>
</evidence>
<feature type="binding site" evidence="14">
    <location>
        <position position="886"/>
    </location>
    <ligand>
        <name>Mg(2+)</name>
        <dbReference type="ChEBI" id="CHEBI:18420"/>
    </ligand>
</feature>
<dbReference type="GO" id="GO:0006189">
    <property type="term" value="P:'de novo' IMP biosynthetic process"/>
    <property type="evidence" value="ECO:0007669"/>
    <property type="project" value="UniProtKB-UniRule"/>
</dbReference>
<dbReference type="FunFam" id="1.10.8.750:FF:000002">
    <property type="entry name" value="Phosphoribosylformylglycinamidine synthase"/>
    <property type="match status" value="1"/>
</dbReference>
<comment type="caution">
    <text evidence="19">The sequence shown here is derived from an EMBL/GenBank/DDBJ whole genome shotgun (WGS) entry which is preliminary data.</text>
</comment>
<dbReference type="InterPro" id="IPR036676">
    <property type="entry name" value="PurM-like_C_sf"/>
</dbReference>
<evidence type="ECO:0000256" key="9">
    <source>
        <dbReference type="ARBA" id="ARBA00022840"/>
    </source>
</evidence>
<protein>
    <recommendedName>
        <fullName evidence="14">Phosphoribosylformylglycinamidine synthase</fullName>
        <shortName evidence="14">FGAM synthase</shortName>
        <shortName evidence="14">FGAMS</shortName>
        <ecNumber evidence="14">6.3.5.3</ecNumber>
    </recommendedName>
    <alternativeName>
        <fullName evidence="14">Formylglycinamide ribonucleotide amidotransferase</fullName>
        <shortName evidence="14">FGAR amidotransferase</shortName>
        <shortName evidence="14">FGAR-AT</shortName>
    </alternativeName>
</protein>
<evidence type="ECO:0000256" key="12">
    <source>
        <dbReference type="ARBA" id="ARBA00052585"/>
    </source>
</evidence>
<feature type="binding site" evidence="14">
    <location>
        <position position="718"/>
    </location>
    <ligand>
        <name>Mg(2+)</name>
        <dbReference type="ChEBI" id="CHEBI:18420"/>
    </ligand>
</feature>
<keyword evidence="9 14" id="KW-0067">ATP-binding</keyword>
<comment type="subunit">
    <text evidence="14">Monomer.</text>
</comment>
<evidence type="ECO:0000256" key="3">
    <source>
        <dbReference type="ARBA" id="ARBA00008608"/>
    </source>
</evidence>
<dbReference type="InterPro" id="IPR036921">
    <property type="entry name" value="PurM-like_N_sf"/>
</dbReference>
<dbReference type="InterPro" id="IPR029062">
    <property type="entry name" value="Class_I_gatase-like"/>
</dbReference>
<keyword evidence="5 14" id="KW-0436">Ligase</keyword>
<dbReference type="InterPro" id="IPR036604">
    <property type="entry name" value="PurS-like_sf"/>
</dbReference>
<evidence type="ECO:0000259" key="18">
    <source>
        <dbReference type="Pfam" id="PF22689"/>
    </source>
</evidence>
<evidence type="ECO:0000256" key="2">
    <source>
        <dbReference type="ARBA" id="ARBA00004920"/>
    </source>
</evidence>
<evidence type="ECO:0000256" key="13">
    <source>
        <dbReference type="ARBA" id="ARBA00057317"/>
    </source>
</evidence>
<dbReference type="SMART" id="SM01211">
    <property type="entry name" value="GATase_5"/>
    <property type="match status" value="1"/>
</dbReference>
<dbReference type="SUPFAM" id="SSF55326">
    <property type="entry name" value="PurM N-terminal domain-like"/>
    <property type="match status" value="2"/>
</dbReference>
<feature type="binding site" evidence="14">
    <location>
        <position position="888"/>
    </location>
    <ligand>
        <name>ATP</name>
        <dbReference type="ChEBI" id="CHEBI:30616"/>
    </ligand>
</feature>
<dbReference type="InterPro" id="IPR040707">
    <property type="entry name" value="FGAR-AT_N"/>
</dbReference>
<dbReference type="InterPro" id="IPR010918">
    <property type="entry name" value="PurM-like_C_dom"/>
</dbReference>
<dbReference type="GO" id="GO:0046872">
    <property type="term" value="F:metal ion binding"/>
    <property type="evidence" value="ECO:0007669"/>
    <property type="project" value="UniProtKB-KW"/>
</dbReference>
<feature type="domain" description="PurM-like C-terminal" evidence="15">
    <location>
        <begin position="432"/>
        <end position="589"/>
    </location>
</feature>
<dbReference type="NCBIfam" id="TIGR01735">
    <property type="entry name" value="FGAM_synt"/>
    <property type="match status" value="1"/>
</dbReference>
<comment type="similarity">
    <text evidence="3 14">In the N-terminal section; belongs to the FGAMS family.</text>
</comment>
<proteinExistence type="inferred from homology"/>
<name>A0YCH5_9GAMM</name>
<dbReference type="HAMAP" id="MF_00419">
    <property type="entry name" value="PurL_1"/>
    <property type="match status" value="1"/>
</dbReference>
<dbReference type="eggNOG" id="COG0046">
    <property type="taxonomic scope" value="Bacteria"/>
</dbReference>
<dbReference type="GO" id="GO:0004642">
    <property type="term" value="F:phosphoribosylformylglycinamidine synthase activity"/>
    <property type="evidence" value="ECO:0007669"/>
    <property type="project" value="UniProtKB-UniRule"/>
</dbReference>
<reference evidence="19 20" key="1">
    <citation type="journal article" date="2010" name="J. Bacteriol.">
        <title>Genome sequence of the oligotrophic marine Gammaproteobacterium HTCC2143, isolated from the Oregon Coast.</title>
        <authorList>
            <person name="Oh H.M."/>
            <person name="Kang I."/>
            <person name="Ferriera S."/>
            <person name="Giovannoni S.J."/>
            <person name="Cho J.C."/>
        </authorList>
    </citation>
    <scope>NUCLEOTIDE SEQUENCE [LARGE SCALE GENOMIC DNA]</scope>
    <source>
        <strain evidence="19 20">HTCC2143</strain>
    </source>
</reference>
<comment type="caution">
    <text evidence="14">Lacks conserved residue(s) required for the propagation of feature annotation.</text>
</comment>
<dbReference type="EMBL" id="AAVT01000003">
    <property type="protein sequence ID" value="EAW31494.1"/>
    <property type="molecule type" value="Genomic_DNA"/>
</dbReference>
<dbReference type="UniPathway" id="UPA00074">
    <property type="reaction ID" value="UER00128"/>
</dbReference>
<gene>
    <name evidence="14" type="primary">purL</name>
    <name evidence="19" type="ORF">GP2143_08089</name>
</gene>
<feature type="active site" evidence="14">
    <location>
        <position position="1263"/>
    </location>
</feature>
<evidence type="ECO:0000259" key="15">
    <source>
        <dbReference type="Pfam" id="PF02769"/>
    </source>
</evidence>
<feature type="active site" evidence="14">
    <location>
        <position position="1261"/>
    </location>
</feature>
<evidence type="ECO:0000313" key="20">
    <source>
        <dbReference type="Proteomes" id="UP000004931"/>
    </source>
</evidence>
<dbReference type="FunFam" id="3.30.1330.10:FF:000002">
    <property type="entry name" value="Phosphoribosylformylglycinamidine synthase"/>
    <property type="match status" value="1"/>
</dbReference>
<evidence type="ECO:0000256" key="11">
    <source>
        <dbReference type="ARBA" id="ARBA00022962"/>
    </source>
</evidence>